<dbReference type="Pfam" id="PF01408">
    <property type="entry name" value="GFO_IDH_MocA"/>
    <property type="match status" value="1"/>
</dbReference>
<dbReference type="InterPro" id="IPR043906">
    <property type="entry name" value="Gfo/Idh/MocA_OxRdtase_bact_C"/>
</dbReference>
<dbReference type="PANTHER" id="PTHR43818">
    <property type="entry name" value="BCDNA.GH03377"/>
    <property type="match status" value="1"/>
</dbReference>
<evidence type="ECO:0000313" key="3">
    <source>
        <dbReference type="EMBL" id="EMI57764.1"/>
    </source>
</evidence>
<dbReference type="Pfam" id="PF19051">
    <property type="entry name" value="GFO_IDH_MocA_C2"/>
    <property type="match status" value="1"/>
</dbReference>
<sequence length="424" mass="46367">MKSNTTRRDFLKTGSALAVGASAPYVITSSALGDRQKPPASDRITVGHIGVGSRGRSILNQVRRVQDAQIVAVSDCYRDRRESIAKVIRGEAYQDFRDLLARDDIDAVVIATPDHWHVPIAIMAAQAGKSAYVEKPLGLSLEQTLACEKTFAEHGVVFQYGTQQRSTAHCHHGCELVRRGAIGKVHTIEVDCPNGGEGGTPTPSPIPDGLDYDMWLGPAPQTPYTVDRCKPPGSYWIYDQSIGYLGGWGAHPLDIMVWGSDADLSGLIEVEGNGEIPTDGLYDCVFNWDMKIKLGDVKMTFRPGADRTKFIGEEGWIEVCRSKDRTAASDPVLLATKLDTEDTQLLVSNHHQGNFIQAVKEKDPTAAVSNMSDAARSDTISHLCDIAVRTGEKIVWDPTKKQLVAPSERAKAMLSREMRGPWTL</sequence>
<feature type="domain" description="Gfo/Idh/MocA-like oxidoreductase bacterial type C-terminal" evidence="2">
    <location>
        <begin position="203"/>
        <end position="423"/>
    </location>
</feature>
<dbReference type="PATRIC" id="fig|1263870.3.peg.882"/>
<reference evidence="3 4" key="1">
    <citation type="journal article" date="2013" name="Mar. Genomics">
        <title>Expression of sulfatases in Rhodopirellula baltica and the diversity of sulfatases in the genus Rhodopirellula.</title>
        <authorList>
            <person name="Wegner C.E."/>
            <person name="Richter-Heitmann T."/>
            <person name="Klindworth A."/>
            <person name="Klockow C."/>
            <person name="Richter M."/>
            <person name="Achstetter T."/>
            <person name="Glockner F.O."/>
            <person name="Harder J."/>
        </authorList>
    </citation>
    <scope>NUCLEOTIDE SEQUENCE [LARGE SCALE GENOMIC DNA]</scope>
    <source>
        <strain evidence="3 4">SM41</strain>
    </source>
</reference>
<dbReference type="Gene3D" id="3.40.50.720">
    <property type="entry name" value="NAD(P)-binding Rossmann-like Domain"/>
    <property type="match status" value="1"/>
</dbReference>
<feature type="domain" description="Gfo/Idh/MocA-like oxidoreductase N-terminal" evidence="1">
    <location>
        <begin position="45"/>
        <end position="161"/>
    </location>
</feature>
<dbReference type="GO" id="GO:0000166">
    <property type="term" value="F:nucleotide binding"/>
    <property type="evidence" value="ECO:0007669"/>
    <property type="project" value="InterPro"/>
</dbReference>
<dbReference type="OrthoDB" id="9788246at2"/>
<organism evidence="3 4">
    <name type="scientific">Rhodopirellula sallentina SM41</name>
    <dbReference type="NCBI Taxonomy" id="1263870"/>
    <lineage>
        <taxon>Bacteria</taxon>
        <taxon>Pseudomonadati</taxon>
        <taxon>Planctomycetota</taxon>
        <taxon>Planctomycetia</taxon>
        <taxon>Pirellulales</taxon>
        <taxon>Pirellulaceae</taxon>
        <taxon>Rhodopirellula</taxon>
    </lineage>
</organism>
<gene>
    <name evidence="3" type="ORF">RSSM_00812</name>
</gene>
<evidence type="ECO:0000313" key="4">
    <source>
        <dbReference type="Proteomes" id="UP000011885"/>
    </source>
</evidence>
<dbReference type="SUPFAM" id="SSF51735">
    <property type="entry name" value="NAD(P)-binding Rossmann-fold domains"/>
    <property type="match status" value="1"/>
</dbReference>
<accession>M5U924</accession>
<dbReference type="AlphaFoldDB" id="M5U924"/>
<dbReference type="Gene3D" id="3.30.360.10">
    <property type="entry name" value="Dihydrodipicolinate Reductase, domain 2"/>
    <property type="match status" value="1"/>
</dbReference>
<keyword evidence="4" id="KW-1185">Reference proteome</keyword>
<dbReference type="RefSeq" id="WP_008674629.1">
    <property type="nucleotide sequence ID" value="NZ_ANOH01000067.1"/>
</dbReference>
<dbReference type="InterPro" id="IPR036291">
    <property type="entry name" value="NAD(P)-bd_dom_sf"/>
</dbReference>
<dbReference type="InterPro" id="IPR000683">
    <property type="entry name" value="Gfo/Idh/MocA-like_OxRdtase_N"/>
</dbReference>
<name>M5U924_9BACT</name>
<dbReference type="Proteomes" id="UP000011885">
    <property type="component" value="Unassembled WGS sequence"/>
</dbReference>
<proteinExistence type="predicted"/>
<dbReference type="EMBL" id="ANOH01000067">
    <property type="protein sequence ID" value="EMI57764.1"/>
    <property type="molecule type" value="Genomic_DNA"/>
</dbReference>
<dbReference type="InterPro" id="IPR050463">
    <property type="entry name" value="Gfo/Idh/MocA_oxidrdct_glycsds"/>
</dbReference>
<dbReference type="PROSITE" id="PS51318">
    <property type="entry name" value="TAT"/>
    <property type="match status" value="1"/>
</dbReference>
<dbReference type="SUPFAM" id="SSF55347">
    <property type="entry name" value="Glyceraldehyde-3-phosphate dehydrogenase-like, C-terminal domain"/>
    <property type="match status" value="1"/>
</dbReference>
<protein>
    <submittedName>
        <fullName evidence="3">Oxidoreductase domain-containing protein</fullName>
    </submittedName>
</protein>
<dbReference type="InterPro" id="IPR006311">
    <property type="entry name" value="TAT_signal"/>
</dbReference>
<evidence type="ECO:0000259" key="2">
    <source>
        <dbReference type="Pfam" id="PF19051"/>
    </source>
</evidence>
<evidence type="ECO:0000259" key="1">
    <source>
        <dbReference type="Pfam" id="PF01408"/>
    </source>
</evidence>
<comment type="caution">
    <text evidence="3">The sequence shown here is derived from an EMBL/GenBank/DDBJ whole genome shotgun (WGS) entry which is preliminary data.</text>
</comment>
<dbReference type="PANTHER" id="PTHR43818:SF5">
    <property type="entry name" value="OXIDOREDUCTASE FAMILY PROTEIN"/>
    <property type="match status" value="1"/>
</dbReference>